<evidence type="ECO:0000313" key="2">
    <source>
        <dbReference type="EMBL" id="MBU3076626.1"/>
    </source>
</evidence>
<dbReference type="RefSeq" id="WP_216319138.1">
    <property type="nucleotide sequence ID" value="NZ_JAHKRT010000001.1"/>
</dbReference>
<keyword evidence="1" id="KW-0812">Transmembrane</keyword>
<dbReference type="EMBL" id="JAHKRT010000001">
    <property type="protein sequence ID" value="MBU3076626.1"/>
    <property type="molecule type" value="Genomic_DNA"/>
</dbReference>
<evidence type="ECO:0000313" key="3">
    <source>
        <dbReference type="Proteomes" id="UP000776276"/>
    </source>
</evidence>
<name>A0ABS6BGM3_9SPHN</name>
<feature type="transmembrane region" description="Helical" evidence="1">
    <location>
        <begin position="62"/>
        <end position="83"/>
    </location>
</feature>
<organism evidence="2 3">
    <name type="scientific">Sphingomonas quercus</name>
    <dbReference type="NCBI Taxonomy" id="2842451"/>
    <lineage>
        <taxon>Bacteria</taxon>
        <taxon>Pseudomonadati</taxon>
        <taxon>Pseudomonadota</taxon>
        <taxon>Alphaproteobacteria</taxon>
        <taxon>Sphingomonadales</taxon>
        <taxon>Sphingomonadaceae</taxon>
        <taxon>Sphingomonas</taxon>
    </lineage>
</organism>
<keyword evidence="1" id="KW-1133">Transmembrane helix</keyword>
<proteinExistence type="predicted"/>
<keyword evidence="3" id="KW-1185">Reference proteome</keyword>
<feature type="transmembrane region" description="Helical" evidence="1">
    <location>
        <begin position="89"/>
        <end position="107"/>
    </location>
</feature>
<sequence length="149" mass="16350">MEAAAAPAEKEWPKLDPVQTGLRGRCPRCGEGHLFKGYLKLAEGCEACGLSYGFADPADGPAFFVICFGCVPAVTFALLLQIFVDPPMWVHLVTSLPFLLATCILPLRPLKGWLVCSQYFYKAREGRILGEWKPFGPDGPSVRSPAHPW</sequence>
<keyword evidence="1" id="KW-0472">Membrane</keyword>
<protein>
    <submittedName>
        <fullName evidence="2">DUF983 domain-containing protein</fullName>
    </submittedName>
</protein>
<comment type="caution">
    <text evidence="2">The sequence shown here is derived from an EMBL/GenBank/DDBJ whole genome shotgun (WGS) entry which is preliminary data.</text>
</comment>
<reference evidence="2 3" key="1">
    <citation type="submission" date="2021-06" db="EMBL/GenBank/DDBJ databases">
        <title>Sphingomonas sp. XMGL2, whole genome shotgun sequencing project.</title>
        <authorList>
            <person name="Zhao G."/>
            <person name="Shen L."/>
        </authorList>
    </citation>
    <scope>NUCLEOTIDE SEQUENCE [LARGE SCALE GENOMIC DNA]</scope>
    <source>
        <strain evidence="2 3">XMGL2</strain>
    </source>
</reference>
<dbReference type="InterPro" id="IPR009325">
    <property type="entry name" value="DUF983"/>
</dbReference>
<accession>A0ABS6BGM3</accession>
<gene>
    <name evidence="2" type="ORF">KOF26_02005</name>
</gene>
<evidence type="ECO:0000256" key="1">
    <source>
        <dbReference type="SAM" id="Phobius"/>
    </source>
</evidence>
<dbReference type="Pfam" id="PF06170">
    <property type="entry name" value="DUF983"/>
    <property type="match status" value="1"/>
</dbReference>
<dbReference type="Proteomes" id="UP000776276">
    <property type="component" value="Unassembled WGS sequence"/>
</dbReference>